<keyword evidence="10" id="KW-0067">ATP-binding</keyword>
<feature type="transmembrane region" description="Helical" evidence="14">
    <location>
        <begin position="294"/>
        <end position="316"/>
    </location>
</feature>
<dbReference type="GO" id="GO:0005524">
    <property type="term" value="F:ATP binding"/>
    <property type="evidence" value="ECO:0007669"/>
    <property type="project" value="UniProtKB-KW"/>
</dbReference>
<evidence type="ECO:0000256" key="4">
    <source>
        <dbReference type="ARBA" id="ARBA00022475"/>
    </source>
</evidence>
<keyword evidence="9" id="KW-0418">Kinase</keyword>
<accession>A0A1L9QMC4</accession>
<dbReference type="PANTHER" id="PTHR43065">
    <property type="entry name" value="SENSOR HISTIDINE KINASE"/>
    <property type="match status" value="1"/>
</dbReference>
<keyword evidence="13" id="KW-0175">Coiled coil</keyword>
<evidence type="ECO:0000259" key="15">
    <source>
        <dbReference type="PROSITE" id="PS50109"/>
    </source>
</evidence>
<dbReference type="SMART" id="SM00304">
    <property type="entry name" value="HAMP"/>
    <property type="match status" value="1"/>
</dbReference>
<keyword evidence="12" id="KW-0902">Two-component regulatory system</keyword>
<keyword evidence="8" id="KW-0547">Nucleotide-binding</keyword>
<feature type="transmembrane region" description="Helical" evidence="14">
    <location>
        <begin position="29"/>
        <end position="53"/>
    </location>
</feature>
<comment type="subcellular location">
    <subcellularLocation>
        <location evidence="2">Cell membrane</location>
        <topology evidence="2">Multi-pass membrane protein</topology>
    </subcellularLocation>
</comment>
<keyword evidence="18" id="KW-1185">Reference proteome</keyword>
<keyword evidence="11 14" id="KW-1133">Transmembrane helix</keyword>
<evidence type="ECO:0000256" key="5">
    <source>
        <dbReference type="ARBA" id="ARBA00022553"/>
    </source>
</evidence>
<dbReference type="InterPro" id="IPR004358">
    <property type="entry name" value="Sig_transdc_His_kin-like_C"/>
</dbReference>
<dbReference type="PROSITE" id="PS50109">
    <property type="entry name" value="HIS_KIN"/>
    <property type="match status" value="1"/>
</dbReference>
<feature type="domain" description="HAMP" evidence="16">
    <location>
        <begin position="318"/>
        <end position="370"/>
    </location>
</feature>
<dbReference type="Pfam" id="PF00672">
    <property type="entry name" value="HAMP"/>
    <property type="match status" value="1"/>
</dbReference>
<proteinExistence type="predicted"/>
<dbReference type="Gene3D" id="1.10.287.130">
    <property type="match status" value="1"/>
</dbReference>
<dbReference type="EC" id="2.7.13.3" evidence="3"/>
<evidence type="ECO:0000256" key="7">
    <source>
        <dbReference type="ARBA" id="ARBA00022692"/>
    </source>
</evidence>
<dbReference type="InterPro" id="IPR003594">
    <property type="entry name" value="HATPase_dom"/>
</dbReference>
<evidence type="ECO:0000256" key="1">
    <source>
        <dbReference type="ARBA" id="ARBA00000085"/>
    </source>
</evidence>
<keyword evidence="14" id="KW-0472">Membrane</keyword>
<keyword evidence="6" id="KW-0808">Transferase</keyword>
<dbReference type="PROSITE" id="PS50885">
    <property type="entry name" value="HAMP"/>
    <property type="match status" value="1"/>
</dbReference>
<feature type="domain" description="Histidine kinase" evidence="15">
    <location>
        <begin position="412"/>
        <end position="671"/>
    </location>
</feature>
<protein>
    <recommendedName>
        <fullName evidence="3">histidine kinase</fullName>
        <ecNumber evidence="3">2.7.13.3</ecNumber>
    </recommendedName>
</protein>
<dbReference type="Gene3D" id="3.30.565.10">
    <property type="entry name" value="Histidine kinase-like ATPase, C-terminal domain"/>
    <property type="match status" value="1"/>
</dbReference>
<dbReference type="PRINTS" id="PR00344">
    <property type="entry name" value="BCTRLSENSOR"/>
</dbReference>
<dbReference type="SUPFAM" id="SSF55874">
    <property type="entry name" value="ATPase domain of HSP90 chaperone/DNA topoisomerase II/histidine kinase"/>
    <property type="match status" value="1"/>
</dbReference>
<dbReference type="STRING" id="1925591.BI308_20005"/>
<dbReference type="InterPro" id="IPR036890">
    <property type="entry name" value="HATPase_C_sf"/>
</dbReference>
<comment type="catalytic activity">
    <reaction evidence="1">
        <text>ATP + protein L-histidine = ADP + protein N-phospho-L-histidine.</text>
        <dbReference type="EC" id="2.7.13.3"/>
    </reaction>
</comment>
<evidence type="ECO:0000256" key="8">
    <source>
        <dbReference type="ARBA" id="ARBA00022741"/>
    </source>
</evidence>
<keyword evidence="7 14" id="KW-0812">Transmembrane</keyword>
<organism evidence="17 18">
    <name type="scientific">Roseofilum reptotaenium AO1-A</name>
    <dbReference type="NCBI Taxonomy" id="1925591"/>
    <lineage>
        <taxon>Bacteria</taxon>
        <taxon>Bacillati</taxon>
        <taxon>Cyanobacteriota</taxon>
        <taxon>Cyanophyceae</taxon>
        <taxon>Desertifilales</taxon>
        <taxon>Desertifilaceae</taxon>
        <taxon>Roseofilum</taxon>
    </lineage>
</organism>
<evidence type="ECO:0000256" key="13">
    <source>
        <dbReference type="SAM" id="Coils"/>
    </source>
</evidence>
<evidence type="ECO:0000259" key="16">
    <source>
        <dbReference type="PROSITE" id="PS50885"/>
    </source>
</evidence>
<evidence type="ECO:0000313" key="17">
    <source>
        <dbReference type="EMBL" id="OJJ21969.1"/>
    </source>
</evidence>
<sequence>MISTKTASRFWRKSLFVRTYSKFPLQQKISVPFVCTFLVLWISGTVSIGYYFLKYLERRQLLEVDSISALMVKQFQNETEELRVEAKLIVETEDIRKGVENFNEDLLLQYLLPLKFLLEVDLIQVIDIQKETLINFKINEISNAKVDREVAISQAISGASISTIVSAKDKANNTVSPVLIGTAPIKSNQGIIGGVILGRIINFDFLSEIAQKNQVSIVIFQDHKIVASSLPEVKKFVWLPPPENSLSNFEESIVKIGDRTYLGTTVSLPGIYQSQLQLVIISSLEGLEKTQTVFFIRLFLFSLVGLTVAIIVGYFVSKLIVFRITFMTEVTQKIAYQNLWVQLPVYYNDELDRLAHSFNIMSNKLQEKEENMENKLKTKVEQLEETLQELHLTQAQLIQSEKMSSLGQMIAGIAHEFNNPVNFIYANIQPAIDYVEDLLDVISVYRDDCPESTQTISETHLDIDLDFVVKDFRSLLTSIKSGAERISTIVRSLRTFSRLDESGVKLININENLESTLLILQHRIQETMQAGTIPKREIKIIKDYKRSPWLTCDPGQLNQVFLNLINNAIDALDDLRLDTANSNIPQIVFKIDCTDLSSVQITISDNGCGISEEVQDKIFDPFFTTKPIGSGTGLGLSISYSIIVDRCGGTLKCHSTPGVGTEFIIELPLEE</sequence>
<reference evidence="17" key="1">
    <citation type="submission" date="2016-10" db="EMBL/GenBank/DDBJ databases">
        <title>CRISPR-Cas defence system in Roseofilum reptotaenium: evidence of a bacteriophage-cyanobacterium arms race in the coral black band disease.</title>
        <authorList>
            <person name="Buerger P."/>
            <person name="Wood-Charlson E.M."/>
            <person name="Weynberg K.D."/>
            <person name="Willis B."/>
            <person name="Van Oppen M.J."/>
        </authorList>
    </citation>
    <scope>NUCLEOTIDE SEQUENCE [LARGE SCALE GENOMIC DNA]</scope>
    <source>
        <strain evidence="17">AO1-A</strain>
    </source>
</reference>
<dbReference type="SMART" id="SM00387">
    <property type="entry name" value="HATPase_c"/>
    <property type="match status" value="1"/>
</dbReference>
<keyword evidence="4" id="KW-1003">Cell membrane</keyword>
<dbReference type="CDD" id="cd06225">
    <property type="entry name" value="HAMP"/>
    <property type="match status" value="1"/>
</dbReference>
<dbReference type="InterPro" id="IPR036097">
    <property type="entry name" value="HisK_dim/P_sf"/>
</dbReference>
<dbReference type="InterPro" id="IPR005467">
    <property type="entry name" value="His_kinase_dom"/>
</dbReference>
<evidence type="ECO:0000256" key="2">
    <source>
        <dbReference type="ARBA" id="ARBA00004651"/>
    </source>
</evidence>
<evidence type="ECO:0000256" key="6">
    <source>
        <dbReference type="ARBA" id="ARBA00022679"/>
    </source>
</evidence>
<dbReference type="GO" id="GO:0000155">
    <property type="term" value="F:phosphorelay sensor kinase activity"/>
    <property type="evidence" value="ECO:0007669"/>
    <property type="project" value="InterPro"/>
</dbReference>
<dbReference type="AlphaFoldDB" id="A0A1L9QMC4"/>
<dbReference type="InterPro" id="IPR029151">
    <property type="entry name" value="Sensor-like_sf"/>
</dbReference>
<feature type="coiled-coil region" evidence="13">
    <location>
        <begin position="351"/>
        <end position="400"/>
    </location>
</feature>
<dbReference type="GO" id="GO:0005886">
    <property type="term" value="C:plasma membrane"/>
    <property type="evidence" value="ECO:0007669"/>
    <property type="project" value="UniProtKB-SubCell"/>
</dbReference>
<evidence type="ECO:0000313" key="18">
    <source>
        <dbReference type="Proteomes" id="UP000183940"/>
    </source>
</evidence>
<evidence type="ECO:0000256" key="12">
    <source>
        <dbReference type="ARBA" id="ARBA00023012"/>
    </source>
</evidence>
<dbReference type="CDD" id="cd00082">
    <property type="entry name" value="HisKA"/>
    <property type="match status" value="1"/>
</dbReference>
<dbReference type="InterPro" id="IPR003660">
    <property type="entry name" value="HAMP_dom"/>
</dbReference>
<evidence type="ECO:0000256" key="9">
    <source>
        <dbReference type="ARBA" id="ARBA00022777"/>
    </source>
</evidence>
<keyword evidence="5" id="KW-0597">Phosphoprotein</keyword>
<evidence type="ECO:0000256" key="11">
    <source>
        <dbReference type="ARBA" id="ARBA00022989"/>
    </source>
</evidence>
<dbReference type="SMART" id="SM00388">
    <property type="entry name" value="HisKA"/>
    <property type="match status" value="1"/>
</dbReference>
<evidence type="ECO:0000256" key="3">
    <source>
        <dbReference type="ARBA" id="ARBA00012438"/>
    </source>
</evidence>
<comment type="caution">
    <text evidence="17">The sequence shown here is derived from an EMBL/GenBank/DDBJ whole genome shotgun (WGS) entry which is preliminary data.</text>
</comment>
<evidence type="ECO:0000256" key="14">
    <source>
        <dbReference type="SAM" id="Phobius"/>
    </source>
</evidence>
<dbReference type="SUPFAM" id="SSF47384">
    <property type="entry name" value="Homodimeric domain of signal transducing histidine kinase"/>
    <property type="match status" value="1"/>
</dbReference>
<dbReference type="Pfam" id="PF02518">
    <property type="entry name" value="HATPase_c"/>
    <property type="match status" value="1"/>
</dbReference>
<dbReference type="PANTHER" id="PTHR43065:SF10">
    <property type="entry name" value="PEROXIDE STRESS-ACTIVATED HISTIDINE KINASE MAK3"/>
    <property type="match status" value="1"/>
</dbReference>
<dbReference type="EMBL" id="MLAW01000044">
    <property type="protein sequence ID" value="OJJ21969.1"/>
    <property type="molecule type" value="Genomic_DNA"/>
</dbReference>
<name>A0A1L9QMC4_9CYAN</name>
<evidence type="ECO:0000256" key="10">
    <source>
        <dbReference type="ARBA" id="ARBA00022840"/>
    </source>
</evidence>
<dbReference type="Proteomes" id="UP000183940">
    <property type="component" value="Unassembled WGS sequence"/>
</dbReference>
<gene>
    <name evidence="17" type="ORF">BI308_20005</name>
</gene>
<dbReference type="InterPro" id="IPR003661">
    <property type="entry name" value="HisK_dim/P_dom"/>
</dbReference>
<dbReference type="Gene3D" id="6.10.340.10">
    <property type="match status" value="1"/>
</dbReference>
<dbReference type="SUPFAM" id="SSF158472">
    <property type="entry name" value="HAMP domain-like"/>
    <property type="match status" value="1"/>
</dbReference>
<dbReference type="SUPFAM" id="SSF103190">
    <property type="entry name" value="Sensory domain-like"/>
    <property type="match status" value="1"/>
</dbReference>